<gene>
    <name evidence="10" type="primary">tyrS</name>
    <name evidence="13" type="ORF">AV654_06775</name>
</gene>
<dbReference type="FunFam" id="3.10.290.10:FF:000022">
    <property type="entry name" value="Tyrosine--tRNA ligase"/>
    <property type="match status" value="1"/>
</dbReference>
<dbReference type="Gene3D" id="1.10.240.10">
    <property type="entry name" value="Tyrosyl-Transfer RNA Synthetase"/>
    <property type="match status" value="1"/>
</dbReference>
<dbReference type="GO" id="GO:0005524">
    <property type="term" value="F:ATP binding"/>
    <property type="evidence" value="ECO:0007669"/>
    <property type="project" value="UniProtKB-UniRule"/>
</dbReference>
<keyword evidence="2 10" id="KW-0963">Cytoplasm</keyword>
<comment type="subunit">
    <text evidence="1 10">Homodimer.</text>
</comment>
<evidence type="ECO:0000313" key="13">
    <source>
        <dbReference type="EMBL" id="KZE84250.1"/>
    </source>
</evidence>
<keyword evidence="5 10" id="KW-0067">ATP-binding</keyword>
<dbReference type="NCBIfam" id="TIGR00234">
    <property type="entry name" value="tyrS"/>
    <property type="match status" value="1"/>
</dbReference>
<dbReference type="InterPro" id="IPR002942">
    <property type="entry name" value="S4_RNA-bd"/>
</dbReference>
<dbReference type="SMART" id="SM00363">
    <property type="entry name" value="S4"/>
    <property type="match status" value="1"/>
</dbReference>
<comment type="catalytic activity">
    <reaction evidence="9 10">
        <text>tRNA(Tyr) + L-tyrosine + ATP = L-tyrosyl-tRNA(Tyr) + AMP + diphosphate + H(+)</text>
        <dbReference type="Rhea" id="RHEA:10220"/>
        <dbReference type="Rhea" id="RHEA-COMP:9706"/>
        <dbReference type="Rhea" id="RHEA-COMP:9707"/>
        <dbReference type="ChEBI" id="CHEBI:15378"/>
        <dbReference type="ChEBI" id="CHEBI:30616"/>
        <dbReference type="ChEBI" id="CHEBI:33019"/>
        <dbReference type="ChEBI" id="CHEBI:58315"/>
        <dbReference type="ChEBI" id="CHEBI:78442"/>
        <dbReference type="ChEBI" id="CHEBI:78536"/>
        <dbReference type="ChEBI" id="CHEBI:456215"/>
        <dbReference type="EC" id="6.1.1.1"/>
    </reaction>
</comment>
<keyword evidence="4 10" id="KW-0547">Nucleotide-binding</keyword>
<dbReference type="GO" id="GO:0003723">
    <property type="term" value="F:RNA binding"/>
    <property type="evidence" value="ECO:0007669"/>
    <property type="project" value="UniProtKB-KW"/>
</dbReference>
<name>A0A165RPI7_9BACL</name>
<evidence type="ECO:0000256" key="6">
    <source>
        <dbReference type="ARBA" id="ARBA00022884"/>
    </source>
</evidence>
<dbReference type="InterPro" id="IPR001412">
    <property type="entry name" value="aa-tRNA-synth_I_CS"/>
</dbReference>
<dbReference type="GO" id="GO:0005829">
    <property type="term" value="C:cytosol"/>
    <property type="evidence" value="ECO:0007669"/>
    <property type="project" value="TreeGrafter"/>
</dbReference>
<dbReference type="GO" id="GO:0004831">
    <property type="term" value="F:tyrosine-tRNA ligase activity"/>
    <property type="evidence" value="ECO:0007669"/>
    <property type="project" value="UniProtKB-UniRule"/>
</dbReference>
<evidence type="ECO:0000256" key="1">
    <source>
        <dbReference type="ARBA" id="ARBA00011738"/>
    </source>
</evidence>
<keyword evidence="8 10" id="KW-0030">Aminoacyl-tRNA synthetase</keyword>
<dbReference type="PROSITE" id="PS00178">
    <property type="entry name" value="AA_TRNA_LIGASE_I"/>
    <property type="match status" value="1"/>
</dbReference>
<dbReference type="Proteomes" id="UP000076563">
    <property type="component" value="Unassembled WGS sequence"/>
</dbReference>
<accession>A0A165RPI7</accession>
<dbReference type="EC" id="6.1.1.1" evidence="10"/>
<evidence type="ECO:0000256" key="3">
    <source>
        <dbReference type="ARBA" id="ARBA00022598"/>
    </source>
</evidence>
<dbReference type="AlphaFoldDB" id="A0A165RPI7"/>
<dbReference type="InterPro" id="IPR036986">
    <property type="entry name" value="S4_RNA-bd_sf"/>
</dbReference>
<keyword evidence="7 10" id="KW-0648">Protein biosynthesis</keyword>
<dbReference type="InterPro" id="IPR024088">
    <property type="entry name" value="Tyr-tRNA-ligase_bac-type"/>
</dbReference>
<dbReference type="FunFam" id="3.40.50.620:FF:000061">
    <property type="entry name" value="Tyrosine--tRNA ligase"/>
    <property type="match status" value="1"/>
</dbReference>
<comment type="similarity">
    <text evidence="10">Belongs to the class-I aminoacyl-tRNA synthetase family. TyrS type 2 subfamily.</text>
</comment>
<reference evidence="14" key="1">
    <citation type="submission" date="2016-01" db="EMBL/GenBank/DDBJ databases">
        <title>Draft genome of Chromobacterium sp. F49.</title>
        <authorList>
            <person name="Hong K.W."/>
        </authorList>
    </citation>
    <scope>NUCLEOTIDE SEQUENCE [LARGE SCALE GENOMIC DNA]</scope>
    <source>
        <strain evidence="14">M63</strain>
    </source>
</reference>
<dbReference type="STRING" id="1007103.GCA_000213315_03117"/>
<dbReference type="RefSeq" id="WP_063177712.1">
    <property type="nucleotide sequence ID" value="NZ_LQRA01000002.1"/>
</dbReference>
<dbReference type="Gene3D" id="3.10.290.10">
    <property type="entry name" value="RNA-binding S4 domain"/>
    <property type="match status" value="1"/>
</dbReference>
<comment type="function">
    <text evidence="10">Catalyzes the attachment of tyrosine to tRNA(Tyr) in a two-step reaction: tyrosine is first activated by ATP to form Tyr-AMP and then transferred to the acceptor end of tRNA(Tyr).</text>
</comment>
<evidence type="ECO:0000256" key="10">
    <source>
        <dbReference type="HAMAP-Rule" id="MF_02007"/>
    </source>
</evidence>
<organism evidence="13 14">
    <name type="scientific">Paenibacillus elgii</name>
    <dbReference type="NCBI Taxonomy" id="189691"/>
    <lineage>
        <taxon>Bacteria</taxon>
        <taxon>Bacillati</taxon>
        <taxon>Bacillota</taxon>
        <taxon>Bacilli</taxon>
        <taxon>Bacillales</taxon>
        <taxon>Paenibacillaceae</taxon>
        <taxon>Paenibacillus</taxon>
    </lineage>
</organism>
<dbReference type="EMBL" id="LQRA01000002">
    <property type="protein sequence ID" value="KZE84250.1"/>
    <property type="molecule type" value="Genomic_DNA"/>
</dbReference>
<dbReference type="PRINTS" id="PR01040">
    <property type="entry name" value="TRNASYNTHTYR"/>
</dbReference>
<dbReference type="HAMAP" id="MF_02007">
    <property type="entry name" value="Tyr_tRNA_synth_type2"/>
    <property type="match status" value="1"/>
</dbReference>
<dbReference type="Gene3D" id="3.40.50.620">
    <property type="entry name" value="HUPs"/>
    <property type="match status" value="1"/>
</dbReference>
<keyword evidence="6 11" id="KW-0694">RNA-binding</keyword>
<dbReference type="CDD" id="cd00805">
    <property type="entry name" value="TyrRS_core"/>
    <property type="match status" value="1"/>
</dbReference>
<evidence type="ECO:0000256" key="2">
    <source>
        <dbReference type="ARBA" id="ARBA00022490"/>
    </source>
</evidence>
<dbReference type="OrthoDB" id="9804243at2"/>
<keyword evidence="14" id="KW-1185">Reference proteome</keyword>
<sequence>MAKWEQLTPQQQQEVNRQLETIRRGVVEIVPEDELRQKVIDSVATGTPLKVKLGLDPSAPDIHVGHTVVLHKLRQFQEFGHQVQLIIGDFTGRIGDPTGKSETRKQLTEEDVKRNAETYQKQIYKILDPQKTQLFYNSEWLGPLTFVDVVELSAKLTVARMLERDDFSKRYAGGQPIHIHEFFYPLMQGYDSVALKSDIELGGTDQKFNLLMGRTLQKEYGVDTQVAIMNPLLEGLDGVQKMSKSLGNYIGIDEEPNEIYGKAMSVPDELMLKYYELATDLSNEELQQLRDGLGNGTVHPRDAKMRLAYTFVRMYHGQQAAEEAQQHFVTVFQQRALPEDIQEVALPQEALEDGKIRIVKLLVTLGLQSSGSEARRSVQQGAVKINEEKIDDPNAELTPQGGEIVQVGKRKFARIKLG</sequence>
<evidence type="ECO:0000256" key="5">
    <source>
        <dbReference type="ARBA" id="ARBA00022840"/>
    </source>
</evidence>
<evidence type="ECO:0000256" key="7">
    <source>
        <dbReference type="ARBA" id="ARBA00022917"/>
    </source>
</evidence>
<evidence type="ECO:0000256" key="9">
    <source>
        <dbReference type="ARBA" id="ARBA00048248"/>
    </source>
</evidence>
<dbReference type="Pfam" id="PF22421">
    <property type="entry name" value="SYY_C-terminal"/>
    <property type="match status" value="1"/>
</dbReference>
<evidence type="ECO:0000259" key="12">
    <source>
        <dbReference type="SMART" id="SM00363"/>
    </source>
</evidence>
<dbReference type="GO" id="GO:0006437">
    <property type="term" value="P:tyrosyl-tRNA aminoacylation"/>
    <property type="evidence" value="ECO:0007669"/>
    <property type="project" value="UniProtKB-UniRule"/>
</dbReference>
<dbReference type="InterPro" id="IPR002305">
    <property type="entry name" value="aa-tRNA-synth_Ic"/>
</dbReference>
<evidence type="ECO:0000256" key="8">
    <source>
        <dbReference type="ARBA" id="ARBA00023146"/>
    </source>
</evidence>
<dbReference type="Pfam" id="PF00579">
    <property type="entry name" value="tRNA-synt_1b"/>
    <property type="match status" value="1"/>
</dbReference>
<feature type="binding site" evidence="10">
    <location>
        <position position="244"/>
    </location>
    <ligand>
        <name>ATP</name>
        <dbReference type="ChEBI" id="CHEBI:30616"/>
    </ligand>
</feature>
<evidence type="ECO:0000256" key="4">
    <source>
        <dbReference type="ARBA" id="ARBA00022741"/>
    </source>
</evidence>
<dbReference type="PROSITE" id="PS50889">
    <property type="entry name" value="S4"/>
    <property type="match status" value="1"/>
</dbReference>
<keyword evidence="3 10" id="KW-0436">Ligase</keyword>
<dbReference type="InterPro" id="IPR014729">
    <property type="entry name" value="Rossmann-like_a/b/a_fold"/>
</dbReference>
<proteinExistence type="inferred from homology"/>
<feature type="domain" description="RNA-binding S4" evidence="12">
    <location>
        <begin position="356"/>
        <end position="416"/>
    </location>
</feature>
<dbReference type="InterPro" id="IPR002307">
    <property type="entry name" value="Tyr-tRNA-ligase"/>
</dbReference>
<evidence type="ECO:0000256" key="11">
    <source>
        <dbReference type="PROSITE-ProRule" id="PRU00182"/>
    </source>
</evidence>
<comment type="subcellular location">
    <subcellularLocation>
        <location evidence="10">Cytoplasm</location>
    </subcellularLocation>
</comment>
<dbReference type="SUPFAM" id="SSF52374">
    <property type="entry name" value="Nucleotidylyl transferase"/>
    <property type="match status" value="1"/>
</dbReference>
<dbReference type="eggNOG" id="COG0162">
    <property type="taxonomic scope" value="Bacteria"/>
</dbReference>
<dbReference type="PANTHER" id="PTHR11766:SF1">
    <property type="entry name" value="TYROSINE--TRNA LIGASE"/>
    <property type="match status" value="1"/>
</dbReference>
<evidence type="ECO:0000313" key="14">
    <source>
        <dbReference type="Proteomes" id="UP000076563"/>
    </source>
</evidence>
<dbReference type="PANTHER" id="PTHR11766">
    <property type="entry name" value="TYROSYL-TRNA SYNTHETASE"/>
    <property type="match status" value="1"/>
</dbReference>
<dbReference type="CDD" id="cd00165">
    <property type="entry name" value="S4"/>
    <property type="match status" value="1"/>
</dbReference>
<dbReference type="InterPro" id="IPR024108">
    <property type="entry name" value="Tyr-tRNA-ligase_bac_2"/>
</dbReference>
<protein>
    <recommendedName>
        <fullName evidence="10">Tyrosine--tRNA ligase</fullName>
        <ecNumber evidence="10">6.1.1.1</ecNumber>
    </recommendedName>
    <alternativeName>
        <fullName evidence="10">Tyrosyl-tRNA synthetase</fullName>
        <shortName evidence="10">TyrRS</shortName>
    </alternativeName>
</protein>
<dbReference type="SUPFAM" id="SSF55174">
    <property type="entry name" value="Alpha-L RNA-binding motif"/>
    <property type="match status" value="1"/>
</dbReference>
<feature type="short sequence motif" description="'KMSKS' region" evidence="10">
    <location>
        <begin position="241"/>
        <end position="245"/>
    </location>
</feature>
<feature type="short sequence motif" description="'HIGH' region" evidence="10">
    <location>
        <begin position="57"/>
        <end position="66"/>
    </location>
</feature>
<comment type="caution">
    <text evidence="13">The sequence shown here is derived from an EMBL/GenBank/DDBJ whole genome shotgun (WGS) entry which is preliminary data.</text>
</comment>
<dbReference type="InterPro" id="IPR054608">
    <property type="entry name" value="SYY-like_C"/>
</dbReference>
<dbReference type="FunFam" id="1.10.240.10:FF:000006">
    <property type="entry name" value="Tyrosine--tRNA ligase"/>
    <property type="match status" value="1"/>
</dbReference>